<dbReference type="GO" id="GO:0005737">
    <property type="term" value="C:cytoplasm"/>
    <property type="evidence" value="ECO:0007669"/>
    <property type="project" value="UniProtKB-SubCell"/>
</dbReference>
<proteinExistence type="inferred from homology"/>
<keyword evidence="3 6" id="KW-0808">Transferase</keyword>
<evidence type="ECO:0000256" key="8">
    <source>
        <dbReference type="PIRSR" id="PIRSR016262-1"/>
    </source>
</evidence>
<evidence type="ECO:0000256" key="5">
    <source>
        <dbReference type="ARBA" id="ARBA00024732"/>
    </source>
</evidence>
<dbReference type="PANTHER" id="PTHR10993:SF7">
    <property type="entry name" value="LIPOYLTRANSFERASE 2, MITOCHONDRIAL-RELATED"/>
    <property type="match status" value="1"/>
</dbReference>
<evidence type="ECO:0000313" key="13">
    <source>
        <dbReference type="EMBL" id="TXH78141.1"/>
    </source>
</evidence>
<evidence type="ECO:0000256" key="7">
    <source>
        <dbReference type="PIRNR" id="PIRNR016262"/>
    </source>
</evidence>
<dbReference type="InterPro" id="IPR004143">
    <property type="entry name" value="BPL_LPL_catalytic"/>
</dbReference>
<keyword evidence="2 6" id="KW-0963">Cytoplasm</keyword>
<sequence length="226" mass="24158">MIVKRLGLVEYAPALEAMRVFTAARGADTSDEIWLLQHPPVYTLGQAGKPEHLLQNPANIPLVRIDRGGQITYHGPGQLVAYLLLDLPRRRLKVRELVHLMEQAIIDTLADYGIEAERKDGAPGVYVAGDKIAALGLRVRSGCSYHGLAINVDADLAPFGWINPCGYEGLKTIRMKDFGVDAGVDAVGEVLLGHLQRLLPPPSSDIGETDNADSAAPGAAAARAGP</sequence>
<comment type="function">
    <text evidence="5 6 7">Catalyzes the transfer of endogenously produced octanoic acid from octanoyl-acyl-carrier-protein onto the lipoyl domains of lipoate-dependent enzymes. Lipoyl-ACP can also act as a substrate although octanoyl-ACP is likely to be the physiological substrate.</text>
</comment>
<dbReference type="RefSeq" id="WP_276662787.1">
    <property type="nucleotide sequence ID" value="NZ_SSFD01000399.1"/>
</dbReference>
<dbReference type="PANTHER" id="PTHR10993">
    <property type="entry name" value="OCTANOYLTRANSFERASE"/>
    <property type="match status" value="1"/>
</dbReference>
<dbReference type="HAMAP" id="MF_00013">
    <property type="entry name" value="LipB"/>
    <property type="match status" value="1"/>
</dbReference>
<dbReference type="Gene3D" id="3.30.930.10">
    <property type="entry name" value="Bira Bifunctional Protein, Domain 2"/>
    <property type="match status" value="1"/>
</dbReference>
<keyword evidence="4 6" id="KW-0012">Acyltransferase</keyword>
<evidence type="ECO:0000313" key="14">
    <source>
        <dbReference type="Proteomes" id="UP000321192"/>
    </source>
</evidence>
<dbReference type="InterPro" id="IPR020605">
    <property type="entry name" value="Octanoyltransferase_CS"/>
</dbReference>
<organism evidence="13 14">
    <name type="scientific">Thauera aminoaromatica</name>
    <dbReference type="NCBI Taxonomy" id="164330"/>
    <lineage>
        <taxon>Bacteria</taxon>
        <taxon>Pseudomonadati</taxon>
        <taxon>Pseudomonadota</taxon>
        <taxon>Betaproteobacteria</taxon>
        <taxon>Rhodocyclales</taxon>
        <taxon>Zoogloeaceae</taxon>
        <taxon>Thauera</taxon>
    </lineage>
</organism>
<dbReference type="GO" id="GO:0009249">
    <property type="term" value="P:protein lipoylation"/>
    <property type="evidence" value="ECO:0007669"/>
    <property type="project" value="InterPro"/>
</dbReference>
<dbReference type="InterPro" id="IPR045864">
    <property type="entry name" value="aa-tRNA-synth_II/BPL/LPL"/>
</dbReference>
<dbReference type="EC" id="2.3.1.181" evidence="6 7"/>
<comment type="caution">
    <text evidence="13">The sequence shown here is derived from an EMBL/GenBank/DDBJ whole genome shotgun (WGS) entry which is preliminary data.</text>
</comment>
<dbReference type="Proteomes" id="UP000321192">
    <property type="component" value="Unassembled WGS sequence"/>
</dbReference>
<dbReference type="NCBIfam" id="NF010923">
    <property type="entry name" value="PRK14343.1"/>
    <property type="match status" value="1"/>
</dbReference>
<dbReference type="PIRSF" id="PIRSF016262">
    <property type="entry name" value="LPLase"/>
    <property type="match status" value="1"/>
</dbReference>
<comment type="miscellaneous">
    <text evidence="6">In the reaction, the free carboxyl group of octanoic acid is attached via an amide linkage to the epsilon-amino group of a specific lysine residue of lipoyl domains of lipoate-dependent enzymes.</text>
</comment>
<comment type="pathway">
    <text evidence="1 6 7">Protein modification; protein lipoylation via endogenous pathway; protein N(6)-(lipoyl)lysine from octanoyl-[acyl-carrier-protein]: step 1/2.</text>
</comment>
<feature type="active site" description="Acyl-thioester intermediate" evidence="6 8">
    <location>
        <position position="165"/>
    </location>
</feature>
<dbReference type="EMBL" id="SSFD01000399">
    <property type="protein sequence ID" value="TXH78141.1"/>
    <property type="molecule type" value="Genomic_DNA"/>
</dbReference>
<feature type="site" description="Lowers pKa of active site Cys" evidence="6 10">
    <location>
        <position position="131"/>
    </location>
</feature>
<comment type="similarity">
    <text evidence="6 7">Belongs to the LipB family.</text>
</comment>
<dbReference type="Pfam" id="PF21948">
    <property type="entry name" value="LplA-B_cat"/>
    <property type="match status" value="1"/>
</dbReference>
<protein>
    <recommendedName>
        <fullName evidence="6 7">Octanoyltransferase</fullName>
        <ecNumber evidence="6 7">2.3.1.181</ecNumber>
    </recommendedName>
    <alternativeName>
        <fullName evidence="6">Lipoate-protein ligase B</fullName>
    </alternativeName>
    <alternativeName>
        <fullName evidence="6">Lipoyl/octanoyl transferase</fullName>
    </alternativeName>
    <alternativeName>
        <fullName evidence="6">Octanoyl-[acyl-carrier-protein]-protein N-octanoyltransferase</fullName>
    </alternativeName>
</protein>
<comment type="subcellular location">
    <subcellularLocation>
        <location evidence="6">Cytoplasm</location>
    </subcellularLocation>
</comment>
<dbReference type="FunFam" id="3.30.930.10:FF:000020">
    <property type="entry name" value="Octanoyltransferase"/>
    <property type="match status" value="1"/>
</dbReference>
<dbReference type="PROSITE" id="PS51733">
    <property type="entry name" value="BPL_LPL_CATALYTIC"/>
    <property type="match status" value="1"/>
</dbReference>
<dbReference type="SUPFAM" id="SSF55681">
    <property type="entry name" value="Class II aaRS and biotin synthetases"/>
    <property type="match status" value="1"/>
</dbReference>
<evidence type="ECO:0000256" key="10">
    <source>
        <dbReference type="PIRSR" id="PIRSR016262-3"/>
    </source>
</evidence>
<evidence type="ECO:0000256" key="4">
    <source>
        <dbReference type="ARBA" id="ARBA00023315"/>
    </source>
</evidence>
<dbReference type="NCBIfam" id="TIGR00214">
    <property type="entry name" value="lipB"/>
    <property type="match status" value="1"/>
</dbReference>
<feature type="binding site" evidence="6 9">
    <location>
        <begin position="134"/>
        <end position="136"/>
    </location>
    <ligand>
        <name>substrate</name>
    </ligand>
</feature>
<evidence type="ECO:0000256" key="3">
    <source>
        <dbReference type="ARBA" id="ARBA00022679"/>
    </source>
</evidence>
<reference evidence="13 14" key="1">
    <citation type="submission" date="2018-09" db="EMBL/GenBank/DDBJ databases">
        <title>Metagenome Assembled Genomes from an Advanced Water Purification Facility.</title>
        <authorList>
            <person name="Stamps B.W."/>
            <person name="Spear J.R."/>
        </authorList>
    </citation>
    <scope>NUCLEOTIDE SEQUENCE [LARGE SCALE GENOMIC DNA]</scope>
    <source>
        <strain evidence="13">Bin_27_1</strain>
    </source>
</reference>
<feature type="region of interest" description="Disordered" evidence="11">
    <location>
        <begin position="201"/>
        <end position="226"/>
    </location>
</feature>
<feature type="binding site" evidence="6 9">
    <location>
        <begin position="67"/>
        <end position="74"/>
    </location>
    <ligand>
        <name>substrate</name>
    </ligand>
</feature>
<dbReference type="InterPro" id="IPR000544">
    <property type="entry name" value="Octanoyltransferase"/>
</dbReference>
<evidence type="ECO:0000256" key="2">
    <source>
        <dbReference type="ARBA" id="ARBA00022490"/>
    </source>
</evidence>
<dbReference type="UniPathway" id="UPA00538">
    <property type="reaction ID" value="UER00592"/>
</dbReference>
<accession>A0A5C7S5W4</accession>
<evidence type="ECO:0000256" key="1">
    <source>
        <dbReference type="ARBA" id="ARBA00004821"/>
    </source>
</evidence>
<dbReference type="PROSITE" id="PS01313">
    <property type="entry name" value="LIPB"/>
    <property type="match status" value="1"/>
</dbReference>
<feature type="domain" description="BPL/LPL catalytic" evidence="12">
    <location>
        <begin position="27"/>
        <end position="203"/>
    </location>
</feature>
<name>A0A5C7S5W4_THASP</name>
<gene>
    <name evidence="6 13" type="primary">lipB</name>
    <name evidence="13" type="ORF">E6Q80_23240</name>
</gene>
<evidence type="ECO:0000256" key="11">
    <source>
        <dbReference type="SAM" id="MobiDB-lite"/>
    </source>
</evidence>
<feature type="compositionally biased region" description="Low complexity" evidence="11">
    <location>
        <begin position="215"/>
        <end position="226"/>
    </location>
</feature>
<evidence type="ECO:0000256" key="6">
    <source>
        <dbReference type="HAMAP-Rule" id="MF_00013"/>
    </source>
</evidence>
<dbReference type="CDD" id="cd16444">
    <property type="entry name" value="LipB"/>
    <property type="match status" value="1"/>
</dbReference>
<dbReference type="AlphaFoldDB" id="A0A5C7S5W4"/>
<comment type="catalytic activity">
    <reaction evidence="6 7">
        <text>octanoyl-[ACP] + L-lysyl-[protein] = N(6)-octanoyl-L-lysyl-[protein] + holo-[ACP] + H(+)</text>
        <dbReference type="Rhea" id="RHEA:17665"/>
        <dbReference type="Rhea" id="RHEA-COMP:9636"/>
        <dbReference type="Rhea" id="RHEA-COMP:9685"/>
        <dbReference type="Rhea" id="RHEA-COMP:9752"/>
        <dbReference type="Rhea" id="RHEA-COMP:9928"/>
        <dbReference type="ChEBI" id="CHEBI:15378"/>
        <dbReference type="ChEBI" id="CHEBI:29969"/>
        <dbReference type="ChEBI" id="CHEBI:64479"/>
        <dbReference type="ChEBI" id="CHEBI:78463"/>
        <dbReference type="ChEBI" id="CHEBI:78809"/>
        <dbReference type="EC" id="2.3.1.181"/>
    </reaction>
</comment>
<dbReference type="NCBIfam" id="NF010922">
    <property type="entry name" value="PRK14342.1"/>
    <property type="match status" value="1"/>
</dbReference>
<dbReference type="GO" id="GO:0033819">
    <property type="term" value="F:lipoyl(octanoyl) transferase activity"/>
    <property type="evidence" value="ECO:0007669"/>
    <property type="project" value="UniProtKB-EC"/>
</dbReference>
<feature type="binding site" evidence="6 9">
    <location>
        <begin position="147"/>
        <end position="149"/>
    </location>
    <ligand>
        <name>substrate</name>
    </ligand>
</feature>
<evidence type="ECO:0000259" key="12">
    <source>
        <dbReference type="PROSITE" id="PS51733"/>
    </source>
</evidence>
<evidence type="ECO:0000256" key="9">
    <source>
        <dbReference type="PIRSR" id="PIRSR016262-2"/>
    </source>
</evidence>